<dbReference type="EMBL" id="BLAL01000356">
    <property type="protein sequence ID" value="GET04771.1"/>
    <property type="molecule type" value="Genomic_DNA"/>
</dbReference>
<dbReference type="OrthoDB" id="2315391at2759"/>
<gene>
    <name evidence="1" type="ORF">RCL2_003107200</name>
</gene>
<evidence type="ECO:0008006" key="3">
    <source>
        <dbReference type="Google" id="ProtNLM"/>
    </source>
</evidence>
<evidence type="ECO:0000313" key="2">
    <source>
        <dbReference type="Proteomes" id="UP000615446"/>
    </source>
</evidence>
<dbReference type="Proteomes" id="UP000615446">
    <property type="component" value="Unassembled WGS sequence"/>
</dbReference>
<reference evidence="1" key="1">
    <citation type="submission" date="2019-10" db="EMBL/GenBank/DDBJ databases">
        <title>Conservation and host-specific expression of non-tandemly repeated heterogenous ribosome RNA gene in arbuscular mycorrhizal fungi.</title>
        <authorList>
            <person name="Maeda T."/>
            <person name="Kobayashi Y."/>
            <person name="Nakagawa T."/>
            <person name="Ezawa T."/>
            <person name="Yamaguchi K."/>
            <person name="Bino T."/>
            <person name="Nishimoto Y."/>
            <person name="Shigenobu S."/>
            <person name="Kawaguchi M."/>
        </authorList>
    </citation>
    <scope>NUCLEOTIDE SEQUENCE</scope>
    <source>
        <strain evidence="1">HR1</strain>
    </source>
</reference>
<comment type="caution">
    <text evidence="1">The sequence shown here is derived from an EMBL/GenBank/DDBJ whole genome shotgun (WGS) entry which is preliminary data.</text>
</comment>
<organism evidence="1 2">
    <name type="scientific">Rhizophagus clarus</name>
    <dbReference type="NCBI Taxonomy" id="94130"/>
    <lineage>
        <taxon>Eukaryota</taxon>
        <taxon>Fungi</taxon>
        <taxon>Fungi incertae sedis</taxon>
        <taxon>Mucoromycota</taxon>
        <taxon>Glomeromycotina</taxon>
        <taxon>Glomeromycetes</taxon>
        <taxon>Glomerales</taxon>
        <taxon>Glomeraceae</taxon>
        <taxon>Rhizophagus</taxon>
    </lineage>
</organism>
<proteinExistence type="predicted"/>
<evidence type="ECO:0000313" key="1">
    <source>
        <dbReference type="EMBL" id="GET04771.1"/>
    </source>
</evidence>
<name>A0A8H3MH91_9GLOM</name>
<accession>A0A8H3MH91</accession>
<dbReference type="AlphaFoldDB" id="A0A8H3MH91"/>
<sequence>METSFNCSVLSNETLKSLNEFSVNIFKKDNEIFTDLGNNRYDIEKFKVDHLKDYICKVTNSDKHATRLWKVNVVDEVGIKEKLKDENEMKPRLLFSDYFQDELSGEAEFTVTNIHIISTTSTAGPFQQGVPQGPVVGSLEEALSVILQNIPVKIETSSEGIEILEEMPLKERDTKEALTVFENNVTKSFNRFASKSSFNFLVCGGAAGIGKTRWGREFFNSVERQHWNLPLSWSKPKYLYLLLDFVNGVRLGSLDKDLEASTILGLRVAFDYFVRRKREMSFEAFKILAKPLINFFGIELVFSHIHQGIEPNQKFIIVLHIDEFQEIFAFEDHWEGGLASKGLFKEMLCALGPLMIDCGTRYYVQTFLSGTASQYVTNNFKATEYSFEFVKCPLLSNKSIIEIFNYYAEKRGGKEKLWMYNTKFIQLLYDTGGLPRALETVLDECFKRDRFVPKLNDKNFTLFDDIFHAVINVLTNKYKLDKFIRNHRKASCQLLHHCIGAIPVQLNTKLGSEQTVTVEDLERDGFLILKSIGPNNYLIEMPFYFIYIYNMWLNMASATIHKMFQPESKMAWDTWEKFVANYEIFRNNLLFELEQHKEGIVSLKEFYRGAIGKASVLNIRVRLEKLELCEAKNQFPKTGFPRNCDNNKVMDLDGLVIINDRSAPFGDVVLLRKKIPEDRNLLIAHQQKWYTTSRTLTIDDAVEECKKNQNAYKDVLEKPYLRPYMRIDHIKVLLVIEKNSTYRSYLENAKTQLENCSYAPHSFLDNEHDSMILDEYDSYSGDNDIEMGDLQD</sequence>
<protein>
    <recommendedName>
        <fullName evidence="3">Crinkler family protein</fullName>
    </recommendedName>
</protein>